<gene>
    <name evidence="2" type="ORF">OGAPHI_006521</name>
</gene>
<reference evidence="2" key="1">
    <citation type="journal article" date="2021" name="Open Biol.">
        <title>Shared evolutionary footprints suggest mitochondrial oxidative damage underlies multiple complex I losses in fungi.</title>
        <authorList>
            <person name="Schikora-Tamarit M.A."/>
            <person name="Marcet-Houben M."/>
            <person name="Nosek J."/>
            <person name="Gabaldon T."/>
        </authorList>
    </citation>
    <scope>NUCLEOTIDE SEQUENCE</scope>
    <source>
        <strain evidence="2">CBS6075</strain>
    </source>
</reference>
<feature type="transmembrane region" description="Helical" evidence="1">
    <location>
        <begin position="34"/>
        <end position="55"/>
    </location>
</feature>
<organism evidence="2 3">
    <name type="scientific">Ogataea philodendri</name>
    <dbReference type="NCBI Taxonomy" id="1378263"/>
    <lineage>
        <taxon>Eukaryota</taxon>
        <taxon>Fungi</taxon>
        <taxon>Dikarya</taxon>
        <taxon>Ascomycota</taxon>
        <taxon>Saccharomycotina</taxon>
        <taxon>Pichiomycetes</taxon>
        <taxon>Pichiales</taxon>
        <taxon>Pichiaceae</taxon>
        <taxon>Ogataea</taxon>
    </lineage>
</organism>
<dbReference type="EMBL" id="JAEUBE010000439">
    <property type="protein sequence ID" value="KAH3661671.1"/>
    <property type="molecule type" value="Genomic_DNA"/>
</dbReference>
<feature type="transmembrane region" description="Helical" evidence="1">
    <location>
        <begin position="9"/>
        <end position="28"/>
    </location>
</feature>
<evidence type="ECO:0000313" key="2">
    <source>
        <dbReference type="EMBL" id="KAH3661671.1"/>
    </source>
</evidence>
<name>A0A9P8T1H0_9ASCO</name>
<comment type="caution">
    <text evidence="2">The sequence shown here is derived from an EMBL/GenBank/DDBJ whole genome shotgun (WGS) entry which is preliminary data.</text>
</comment>
<dbReference type="RefSeq" id="XP_046058784.1">
    <property type="nucleotide sequence ID" value="XM_046207816.1"/>
</dbReference>
<keyword evidence="1" id="KW-0812">Transmembrane</keyword>
<accession>A0A9P8T1H0</accession>
<protein>
    <submittedName>
        <fullName evidence="2">Uncharacterized protein</fullName>
    </submittedName>
</protein>
<evidence type="ECO:0000313" key="3">
    <source>
        <dbReference type="Proteomes" id="UP000769157"/>
    </source>
</evidence>
<keyword evidence="1" id="KW-0472">Membrane</keyword>
<keyword evidence="1" id="KW-1133">Transmembrane helix</keyword>
<dbReference type="Proteomes" id="UP000769157">
    <property type="component" value="Unassembled WGS sequence"/>
</dbReference>
<proteinExistence type="predicted"/>
<keyword evidence="3" id="KW-1185">Reference proteome</keyword>
<evidence type="ECO:0000256" key="1">
    <source>
        <dbReference type="SAM" id="Phobius"/>
    </source>
</evidence>
<dbReference type="GeneID" id="70238485"/>
<sequence length="242" mass="26906">MATSHTPPYLVMIWFTFSMASFKMLIPVCLSRDWVVITYLGAATNFTLIWFCSVLRASAAVRASLIALIPSYEKHDTSMSALHLMACGVSLLEMCSFRSSNTSSEGGVILLKMVGSVMEIRNASNEWPYSRLKGQAIVSHSSLGQVDVSLVLVDSQHDRDFVSSHSYKFLDGSNTSSGQFRQQNHTFNIVVFEQLDVGPHLSDLLDVDHHHLVHLGVLVFVESAVRCAHGGQWVDELKIFRN</sequence>
<dbReference type="AlphaFoldDB" id="A0A9P8T1H0"/>
<reference evidence="2" key="2">
    <citation type="submission" date="2021-01" db="EMBL/GenBank/DDBJ databases">
        <authorList>
            <person name="Schikora-Tamarit M.A."/>
        </authorList>
    </citation>
    <scope>NUCLEOTIDE SEQUENCE</scope>
    <source>
        <strain evidence="2">CBS6075</strain>
    </source>
</reference>